<dbReference type="OrthoDB" id="2013972at2759"/>
<sequence length="316" mass="36538">MATGNSTSTVQGQVSKEWTYKHGRYFAPPSKRGEYLLPIDNEELNRLDILHKVFLVARGNKPFRSPIVRPAPKFMDLGTGTAIWGINVAEEYARCFTDSQIMAVDLNKTQPELIPVGVISQQFDIEEPTWGPLMTGCDLIHVRMMLGSLQTNIWPQTYRNILEHLTPEIGHMEHIEIDWTPRWDDNQRPTKSAFEEWAALFYSGMDKFDRSARVKSDERYLMMEAAGFTDIKEEVIKAYVCPWSEDRTVRELARWFNLGLTHSLDSLSLMPLIEKLGMTLEEVNELTGKVKKEICVLRYHTYCNIHVWTARRPELQ</sequence>
<protein>
    <submittedName>
        <fullName evidence="1">Methyl transferase</fullName>
    </submittedName>
</protein>
<dbReference type="InterPro" id="IPR029063">
    <property type="entry name" value="SAM-dependent_MTases_sf"/>
</dbReference>
<comment type="caution">
    <text evidence="1">The sequence shown here is derived from an EMBL/GenBank/DDBJ whole genome shotgun (WGS) entry which is preliminary data.</text>
</comment>
<name>A0A9P9FAK2_9HYPO</name>
<evidence type="ECO:0000313" key="2">
    <source>
        <dbReference type="Proteomes" id="UP000738349"/>
    </source>
</evidence>
<dbReference type="AlphaFoldDB" id="A0A9P9FAK2"/>
<keyword evidence="2" id="KW-1185">Reference proteome</keyword>
<proteinExistence type="predicted"/>
<evidence type="ECO:0000313" key="1">
    <source>
        <dbReference type="EMBL" id="KAH7156311.1"/>
    </source>
</evidence>
<dbReference type="Proteomes" id="UP000738349">
    <property type="component" value="Unassembled WGS sequence"/>
</dbReference>
<dbReference type="EMBL" id="JAGMUV010000005">
    <property type="protein sequence ID" value="KAH7156311.1"/>
    <property type="molecule type" value="Genomic_DNA"/>
</dbReference>
<dbReference type="SUPFAM" id="SSF53335">
    <property type="entry name" value="S-adenosyl-L-methionine-dependent methyltransferases"/>
    <property type="match status" value="1"/>
</dbReference>
<reference evidence="1" key="1">
    <citation type="journal article" date="2021" name="Nat. Commun.">
        <title>Genetic determinants of endophytism in the Arabidopsis root mycobiome.</title>
        <authorList>
            <person name="Mesny F."/>
            <person name="Miyauchi S."/>
            <person name="Thiergart T."/>
            <person name="Pickel B."/>
            <person name="Atanasova L."/>
            <person name="Karlsson M."/>
            <person name="Huettel B."/>
            <person name="Barry K.W."/>
            <person name="Haridas S."/>
            <person name="Chen C."/>
            <person name="Bauer D."/>
            <person name="Andreopoulos W."/>
            <person name="Pangilinan J."/>
            <person name="LaButti K."/>
            <person name="Riley R."/>
            <person name="Lipzen A."/>
            <person name="Clum A."/>
            <person name="Drula E."/>
            <person name="Henrissat B."/>
            <person name="Kohler A."/>
            <person name="Grigoriev I.V."/>
            <person name="Martin F.M."/>
            <person name="Hacquard S."/>
        </authorList>
    </citation>
    <scope>NUCLEOTIDE SEQUENCE</scope>
    <source>
        <strain evidence="1">MPI-CAGE-AT-0147</strain>
    </source>
</reference>
<organism evidence="1 2">
    <name type="scientific">Dactylonectria macrodidyma</name>
    <dbReference type="NCBI Taxonomy" id="307937"/>
    <lineage>
        <taxon>Eukaryota</taxon>
        <taxon>Fungi</taxon>
        <taxon>Dikarya</taxon>
        <taxon>Ascomycota</taxon>
        <taxon>Pezizomycotina</taxon>
        <taxon>Sordariomycetes</taxon>
        <taxon>Hypocreomycetidae</taxon>
        <taxon>Hypocreales</taxon>
        <taxon>Nectriaceae</taxon>
        <taxon>Dactylonectria</taxon>
    </lineage>
</organism>
<dbReference type="GO" id="GO:0016740">
    <property type="term" value="F:transferase activity"/>
    <property type="evidence" value="ECO:0007669"/>
    <property type="project" value="UniProtKB-KW"/>
</dbReference>
<gene>
    <name evidence="1" type="ORF">EDB81DRAFT_880637</name>
</gene>
<dbReference type="Gene3D" id="3.40.50.150">
    <property type="entry name" value="Vaccinia Virus protein VP39"/>
    <property type="match status" value="1"/>
</dbReference>
<accession>A0A9P9FAK2</accession>
<dbReference type="Pfam" id="PF13489">
    <property type="entry name" value="Methyltransf_23"/>
    <property type="match status" value="1"/>
</dbReference>
<keyword evidence="1" id="KW-0808">Transferase</keyword>